<accession>A0AA35RYU2</accession>
<dbReference type="PANTHER" id="PTHR14149">
    <property type="entry name" value="RAS GTPASE-ACTIVATING PROTEIN WITH IQ MOTIF"/>
    <property type="match status" value="1"/>
</dbReference>
<dbReference type="Gene3D" id="1.10.506.10">
    <property type="entry name" value="GTPase Activation - p120gap, domain 1"/>
    <property type="match status" value="1"/>
</dbReference>
<keyword evidence="3" id="KW-1185">Reference proteome</keyword>
<dbReference type="AlphaFoldDB" id="A0AA35RYU2"/>
<evidence type="ECO:0000313" key="2">
    <source>
        <dbReference type="EMBL" id="CAI8019458.1"/>
    </source>
</evidence>
<protein>
    <submittedName>
        <fullName evidence="2">GTPase-activating protein</fullName>
    </submittedName>
</protein>
<reference evidence="2" key="1">
    <citation type="submission" date="2023-03" db="EMBL/GenBank/DDBJ databases">
        <authorList>
            <person name="Steffen K."/>
            <person name="Cardenas P."/>
        </authorList>
    </citation>
    <scope>NUCLEOTIDE SEQUENCE</scope>
</reference>
<name>A0AA35RYU2_GEOBA</name>
<dbReference type="PANTHER" id="PTHR14149:SF17">
    <property type="entry name" value="GTPASE-ACTIVATING PROTEIN"/>
    <property type="match status" value="1"/>
</dbReference>
<organism evidence="2 3">
    <name type="scientific">Geodia barretti</name>
    <name type="common">Barrett's horny sponge</name>
    <dbReference type="NCBI Taxonomy" id="519541"/>
    <lineage>
        <taxon>Eukaryota</taxon>
        <taxon>Metazoa</taxon>
        <taxon>Porifera</taxon>
        <taxon>Demospongiae</taxon>
        <taxon>Heteroscleromorpha</taxon>
        <taxon>Tetractinellida</taxon>
        <taxon>Astrophorina</taxon>
        <taxon>Geodiidae</taxon>
        <taxon>Geodia</taxon>
    </lineage>
</organism>
<dbReference type="EMBL" id="CASHTH010001755">
    <property type="protein sequence ID" value="CAI8019458.1"/>
    <property type="molecule type" value="Genomic_DNA"/>
</dbReference>
<comment type="caution">
    <text evidence="2">The sequence shown here is derived from an EMBL/GenBank/DDBJ whole genome shotgun (WGS) entry which is preliminary data.</text>
</comment>
<dbReference type="InterPro" id="IPR008936">
    <property type="entry name" value="Rho_GTPase_activation_prot"/>
</dbReference>
<dbReference type="GO" id="GO:0005096">
    <property type="term" value="F:GTPase activator activity"/>
    <property type="evidence" value="ECO:0007669"/>
    <property type="project" value="TreeGrafter"/>
</dbReference>
<dbReference type="Proteomes" id="UP001174909">
    <property type="component" value="Unassembled WGS sequence"/>
</dbReference>
<dbReference type="GO" id="GO:0046580">
    <property type="term" value="P:negative regulation of Ras protein signal transduction"/>
    <property type="evidence" value="ECO:0007669"/>
    <property type="project" value="TreeGrafter"/>
</dbReference>
<proteinExistence type="predicted"/>
<evidence type="ECO:0000313" key="3">
    <source>
        <dbReference type="Proteomes" id="UP001174909"/>
    </source>
</evidence>
<dbReference type="GO" id="GO:0005938">
    <property type="term" value="C:cell cortex"/>
    <property type="evidence" value="ECO:0007669"/>
    <property type="project" value="TreeGrafter"/>
</dbReference>
<gene>
    <name evidence="2" type="ORF">GBAR_LOCUS11703</name>
</gene>
<feature type="domain" description="RasGAP protein C-terminal" evidence="1">
    <location>
        <begin position="195"/>
        <end position="289"/>
    </location>
</feature>
<dbReference type="SUPFAM" id="SSF143885">
    <property type="entry name" value="RGC domain-like"/>
    <property type="match status" value="1"/>
</dbReference>
<sequence>MMPLEPFVKLHNEALKSFLNDLCDVNEFHEALQLEEYIALCRKEIRIDISVNEIALVHTLLLKYRENIVRTEGDEVVTYLRDLPEPTEEMSSNQTHVKMALLQHSRENLGMPAQSPRGVSLDVYDELATTKRQCRHLLKRLFRVTPHCLDRPSLQEALKQAEEVPLRDVPADARLASEHVATLQSLGGPSMVVELYAELRTTFQDRERLLQEAEFQLRSLRGVYETMIEHTDTLMEQLDAYREYLDAVRAKVGQSHTNSMYLFRKPRGSHRFTHTQLEKDGVIIETRGIPQSKRGSINYTLQCTGPGVFTIAISYKGQKAFLEKVVRLEDLLEIQHLQEPVIDLEHVVLNARRTLMVLSRLFMRRESMPARPISRHFNTATIQNKGATAKSLD</sequence>
<dbReference type="Pfam" id="PF03836">
    <property type="entry name" value="RasGAP_C"/>
    <property type="match status" value="1"/>
</dbReference>
<evidence type="ECO:0000259" key="1">
    <source>
        <dbReference type="Pfam" id="PF03836"/>
    </source>
</evidence>
<dbReference type="InterPro" id="IPR000593">
    <property type="entry name" value="RasGAP_C"/>
</dbReference>